<dbReference type="Pfam" id="PF00176">
    <property type="entry name" value="SNF2-rel_dom"/>
    <property type="match status" value="1"/>
</dbReference>
<dbReference type="Gramene" id="OIW06408">
    <property type="protein sequence ID" value="OIW06408"/>
    <property type="gene ID" value="TanjilG_16820"/>
</dbReference>
<dbReference type="InterPro" id="IPR001650">
    <property type="entry name" value="Helicase_C-like"/>
</dbReference>
<dbReference type="GO" id="GO:0006338">
    <property type="term" value="P:chromatin remodeling"/>
    <property type="evidence" value="ECO:0007669"/>
    <property type="project" value="UniProtKB-UniRule"/>
</dbReference>
<dbReference type="PANTHER" id="PTHR45685">
    <property type="entry name" value="HELICASE SRCAP-RELATED"/>
    <property type="match status" value="1"/>
</dbReference>
<evidence type="ECO:0000256" key="4">
    <source>
        <dbReference type="ARBA" id="ARBA00022741"/>
    </source>
</evidence>
<dbReference type="GO" id="GO:0042393">
    <property type="term" value="F:histone binding"/>
    <property type="evidence" value="ECO:0007669"/>
    <property type="project" value="TreeGrafter"/>
</dbReference>
<keyword evidence="9 11" id="KW-0234">DNA repair</keyword>
<dbReference type="InterPro" id="IPR038718">
    <property type="entry name" value="SNF2-like_sf"/>
</dbReference>
<dbReference type="GO" id="GO:0006281">
    <property type="term" value="P:DNA repair"/>
    <property type="evidence" value="ECO:0007669"/>
    <property type="project" value="UniProtKB-UniRule"/>
</dbReference>
<keyword evidence="5 11" id="KW-0227">DNA damage</keyword>
<keyword evidence="6 11" id="KW-0378">Hydrolase</keyword>
<evidence type="ECO:0000313" key="17">
    <source>
        <dbReference type="EMBL" id="OIW06408.1"/>
    </source>
</evidence>
<organism evidence="17 18">
    <name type="scientific">Lupinus angustifolius</name>
    <name type="common">Narrow-leaved blue lupine</name>
    <dbReference type="NCBI Taxonomy" id="3871"/>
    <lineage>
        <taxon>Eukaryota</taxon>
        <taxon>Viridiplantae</taxon>
        <taxon>Streptophyta</taxon>
        <taxon>Embryophyta</taxon>
        <taxon>Tracheophyta</taxon>
        <taxon>Spermatophyta</taxon>
        <taxon>Magnoliopsida</taxon>
        <taxon>eudicotyledons</taxon>
        <taxon>Gunneridae</taxon>
        <taxon>Pentapetalae</taxon>
        <taxon>rosids</taxon>
        <taxon>fabids</taxon>
        <taxon>Fabales</taxon>
        <taxon>Fabaceae</taxon>
        <taxon>Papilionoideae</taxon>
        <taxon>50 kb inversion clade</taxon>
        <taxon>genistoids sensu lato</taxon>
        <taxon>core genistoids</taxon>
        <taxon>Genisteae</taxon>
        <taxon>Lupinus</taxon>
    </lineage>
</organism>
<keyword evidence="7 11" id="KW-0067">ATP-binding</keyword>
<reference evidence="17 18" key="1">
    <citation type="journal article" date="2017" name="Plant Biotechnol. J.">
        <title>A comprehensive draft genome sequence for lupin (Lupinus angustifolius), an emerging health food: insights into plant-microbe interactions and legume evolution.</title>
        <authorList>
            <person name="Hane J.K."/>
            <person name="Ming Y."/>
            <person name="Kamphuis L.G."/>
            <person name="Nelson M.N."/>
            <person name="Garg G."/>
            <person name="Atkins C.A."/>
            <person name="Bayer P.E."/>
            <person name="Bravo A."/>
            <person name="Bringans S."/>
            <person name="Cannon S."/>
            <person name="Edwards D."/>
            <person name="Foley R."/>
            <person name="Gao L.L."/>
            <person name="Harrison M.J."/>
            <person name="Huang W."/>
            <person name="Hurgobin B."/>
            <person name="Li S."/>
            <person name="Liu C.W."/>
            <person name="McGrath A."/>
            <person name="Morahan G."/>
            <person name="Murray J."/>
            <person name="Weller J."/>
            <person name="Jian J."/>
            <person name="Singh K.B."/>
        </authorList>
    </citation>
    <scope>NUCLEOTIDE SEQUENCE [LARGE SCALE GENOMIC DNA]</scope>
    <source>
        <strain evidence="18">cv. Tanjil</strain>
        <tissue evidence="17">Whole plant</tissue>
    </source>
</reference>
<dbReference type="SUPFAM" id="SSF52540">
    <property type="entry name" value="P-loop containing nucleoside triphosphate hydrolases"/>
    <property type="match status" value="2"/>
</dbReference>
<feature type="region of interest" description="Disordered" evidence="13">
    <location>
        <begin position="461"/>
        <end position="505"/>
    </location>
</feature>
<evidence type="ECO:0000259" key="14">
    <source>
        <dbReference type="PROSITE" id="PS51192"/>
    </source>
</evidence>
<evidence type="ECO:0000256" key="6">
    <source>
        <dbReference type="ARBA" id="ARBA00022801"/>
    </source>
</evidence>
<dbReference type="GO" id="GO:0031011">
    <property type="term" value="C:Ino80 complex"/>
    <property type="evidence" value="ECO:0007669"/>
    <property type="project" value="UniProtKB-UniRule"/>
</dbReference>
<comment type="function">
    <text evidence="11">ATPase component of the INO80 complex which remodels chromatin by shifting nucleosomes and is involved in DNA repair.</text>
</comment>
<keyword evidence="8 11" id="KW-0238">DNA-binding</keyword>
<feature type="compositionally biased region" description="Polar residues" evidence="13">
    <location>
        <begin position="1340"/>
        <end position="1352"/>
    </location>
</feature>
<dbReference type="GO" id="GO:0003677">
    <property type="term" value="F:DNA binding"/>
    <property type="evidence" value="ECO:0007669"/>
    <property type="project" value="UniProtKB-UniRule"/>
</dbReference>
<feature type="region of interest" description="Disordered" evidence="13">
    <location>
        <begin position="1322"/>
        <end position="1386"/>
    </location>
</feature>
<dbReference type="PROSITE" id="PS51192">
    <property type="entry name" value="HELICASE_ATP_BIND_1"/>
    <property type="match status" value="1"/>
</dbReference>
<comment type="subunit">
    <text evidence="11">Component of the INO80 chromatin-remodeling complex.</text>
</comment>
<keyword evidence="18" id="KW-1185">Reference proteome</keyword>
<dbReference type="FunFam" id="3.40.50.300:FF:001066">
    <property type="entry name" value="DNA helicase INO80-like protein"/>
    <property type="match status" value="1"/>
</dbReference>
<dbReference type="SMART" id="SM00490">
    <property type="entry name" value="HELICc"/>
    <property type="match status" value="1"/>
</dbReference>
<dbReference type="Pfam" id="PF13892">
    <property type="entry name" value="DBINO"/>
    <property type="match status" value="1"/>
</dbReference>
<dbReference type="InterPro" id="IPR027417">
    <property type="entry name" value="P-loop_NTPase"/>
</dbReference>
<dbReference type="PANTHER" id="PTHR45685:SF2">
    <property type="entry name" value="CHROMATIN-REMODELING ATPASE INO80"/>
    <property type="match status" value="1"/>
</dbReference>
<dbReference type="SMART" id="SM00487">
    <property type="entry name" value="DEXDc"/>
    <property type="match status" value="1"/>
</dbReference>
<dbReference type="FunFam" id="3.40.50.10810:FF:000006">
    <property type="entry name" value="Putative DNA helicase INO80"/>
    <property type="match status" value="1"/>
</dbReference>
<evidence type="ECO:0000256" key="1">
    <source>
        <dbReference type="ARBA" id="ARBA00004123"/>
    </source>
</evidence>
<dbReference type="PROSITE" id="PS51413">
    <property type="entry name" value="DBINO"/>
    <property type="match status" value="1"/>
</dbReference>
<evidence type="ECO:0000313" key="18">
    <source>
        <dbReference type="Proteomes" id="UP000188354"/>
    </source>
</evidence>
<feature type="domain" description="Helicase C-terminal" evidence="15">
    <location>
        <begin position="1135"/>
        <end position="1285"/>
    </location>
</feature>
<evidence type="ECO:0000256" key="10">
    <source>
        <dbReference type="ARBA" id="ARBA00023242"/>
    </source>
</evidence>
<evidence type="ECO:0000256" key="9">
    <source>
        <dbReference type="ARBA" id="ARBA00023204"/>
    </source>
</evidence>
<evidence type="ECO:0000256" key="5">
    <source>
        <dbReference type="ARBA" id="ARBA00022763"/>
    </source>
</evidence>
<dbReference type="GO" id="GO:0005524">
    <property type="term" value="F:ATP binding"/>
    <property type="evidence" value="ECO:0007669"/>
    <property type="project" value="UniProtKB-UniRule"/>
</dbReference>
<evidence type="ECO:0000256" key="7">
    <source>
        <dbReference type="ARBA" id="ARBA00022840"/>
    </source>
</evidence>
<dbReference type="CDD" id="cd18793">
    <property type="entry name" value="SF2_C_SNF"/>
    <property type="match status" value="1"/>
</dbReference>
<comment type="domain">
    <text evidence="11">The DBINO region is involved in binding to DNA.</text>
</comment>
<evidence type="ECO:0000259" key="15">
    <source>
        <dbReference type="PROSITE" id="PS51194"/>
    </source>
</evidence>
<sequence>MDHRAKSNHSLSYSNLFNLESLMSFQLPQLDGDFDCYGNSSQDDESRDNQGGGAIANHSNGSAHGMDVSLSKKRVWSQNSDDDEKNDFDATYTTEKQYRSMLGEHVQKYKRRFIDTSSSPAQNRIAVPVVKSSTSFQGRKLGNDHRGVLHAAETTSKWLYDSNSQKKGNYRDADFMLRCGTDRIMYEPASLDIGDGITYRIPPIYDKLATMLNLPSFSDIHVEEFYLNGTLDLGSLAAIMAADKRSGTGNQAGMGEPIPQYESLHARLKAMSAANSPHKFSLKVSDVGLGSSIPEGAAGSIRRSILSEGGVLQVYYVKVLEKGDTYEIIERSLPKKHKVTKDPALIEKEEIDTIRKVRMKVSRSHKWIRGASIRTRKIARDMLLFWKRIDKEMAEVRKREEKEAAEALRREQELREAKRQQQRLNFLIQQTELYGHFMQNKSNLLSSEAPMAVEKTNDEDALFDSSDTGPNEDPEEAELKKEALKAAQEAASKQRTLTSTFDSESLRLRQAGESDSLPQEVAGATNIDLQTPSTMPATSTVQTPELFKGHLKDYQLKGLQWLVNCYEQGLNGILADEMGLGKTIQAMAFLAHLAEEKNIWGPFLVVAPASVLNNWNEELERFCPDLKRLPYWGGISERTILRKAKFHVLITNYQLLVSDGKFFRRVKWQYMVLDEAQAIKSANSIRWKTLLSFTCRNRLLLTGTPIQNNMAELWALLHFIMPTLFDNHEQFNEWFSKGIENHAEHGGTLNEHQLNRLHSILKPFMLRRVKKDVVSELTMKTEVMVHCKLSSRQQAFYQAIKNKISLAELFDSNRGQLNEKRILNLMNIVIQLRKVCNHPDLFERSEGSTFFYFGEIPNSLPPPPFGELEYIYYPGGHNPVSYEIPKLVYQEIMQSSETLSLAVGRGVYRESFQKHFNIFRPENIYRSIFSEDRVVKSGNFGFTHLIDLSPQEVAFLATCSFMERLLFSMMRCEQNFLDEVLDFLMDTIIDDSECSYLEKGKVRTVTRMLLVPTRSENKFLQRRFATGPTQTPFEALIVPHLDRLLSNARLLQNAYTYIPPTRAPPRLFVGFARTSKSNGPRMPDRPPHHLIQEIDSELPVSQPALKQTHNIFGSSPPMRSFDPAKLLTDSGKLQTLDILLKRLRAENHRVLLFAQMTKMLNILEDYMNYRKYKYFRLDGSSTIQDRRDMVRDFQHRSDIFVFLLSTRAGGLGINLTAADTVIFYESDWNPTLDLQAMDRAHRLGQTKDVTVYRLICKETVEEKILLRASQKSTVQNLVMTGGSVGGDILAPEDVVSLLLDDPQLEQKLKEIPLQVKDKQKRKQSLKGIRLSEEGDASLEDLTNSEVQGTTNIDLPMEPEEPKSSNKKRKVAADKQISRSKNSQKMNEFGNMAIDDELNDVYLNTDPVDHKPKRAKRTKKNVNEKFVEVFTGTATTFSEQTHFPPHKKSQF</sequence>
<feature type="compositionally biased region" description="Low complexity" evidence="13">
    <location>
        <begin position="485"/>
        <end position="494"/>
    </location>
</feature>
<evidence type="ECO:0000256" key="2">
    <source>
        <dbReference type="ARBA" id="ARBA00007025"/>
    </source>
</evidence>
<keyword evidence="4" id="KW-0547">Nucleotide-binding</keyword>
<feature type="domain" description="Helicase ATP-binding" evidence="14">
    <location>
        <begin position="563"/>
        <end position="723"/>
    </location>
</feature>
<comment type="similarity">
    <text evidence="2 11">Belongs to the SNF2/RAD54 helicase family.</text>
</comment>
<keyword evidence="12" id="KW-0175">Coiled coil</keyword>
<dbReference type="Gene3D" id="3.40.50.10810">
    <property type="entry name" value="Tandem AAA-ATPase domain"/>
    <property type="match status" value="1"/>
</dbReference>
<proteinExistence type="inferred from homology"/>
<dbReference type="OMA" id="FWKKNER"/>
<dbReference type="Pfam" id="PF00271">
    <property type="entry name" value="Helicase_C"/>
    <property type="match status" value="1"/>
</dbReference>
<evidence type="ECO:0000256" key="11">
    <source>
        <dbReference type="RuleBase" id="RU368001"/>
    </source>
</evidence>
<evidence type="ECO:0000256" key="3">
    <source>
        <dbReference type="ARBA" id="ARBA00019805"/>
    </source>
</evidence>
<accession>A0A1J7H0M4</accession>
<dbReference type="EC" id="3.6.4.-" evidence="11"/>
<evidence type="ECO:0000256" key="13">
    <source>
        <dbReference type="SAM" id="MobiDB-lite"/>
    </source>
</evidence>
<evidence type="ECO:0000256" key="8">
    <source>
        <dbReference type="ARBA" id="ARBA00023125"/>
    </source>
</evidence>
<feature type="domain" description="DBINO" evidence="16">
    <location>
        <begin position="319"/>
        <end position="444"/>
    </location>
</feature>
<keyword evidence="10" id="KW-0539">Nucleus</keyword>
<evidence type="ECO:0000259" key="16">
    <source>
        <dbReference type="PROSITE" id="PS51413"/>
    </source>
</evidence>
<dbReference type="GO" id="GO:0016887">
    <property type="term" value="F:ATP hydrolysis activity"/>
    <property type="evidence" value="ECO:0007669"/>
    <property type="project" value="TreeGrafter"/>
</dbReference>
<gene>
    <name evidence="17" type="ORF">TanjilG_16820</name>
</gene>
<protein>
    <recommendedName>
        <fullName evidence="3 11">Chromatin-remodeling ATPase INO80</fullName>
        <ecNumber evidence="11">3.6.4.-</ecNumber>
    </recommendedName>
</protein>
<comment type="subcellular location">
    <subcellularLocation>
        <location evidence="1 11">Nucleus</location>
    </subcellularLocation>
</comment>
<dbReference type="Proteomes" id="UP000188354">
    <property type="component" value="Chromosome LG08"/>
</dbReference>
<comment type="catalytic activity">
    <reaction evidence="11">
        <text>ATP + H2O = ADP + phosphate + H(+)</text>
        <dbReference type="Rhea" id="RHEA:13065"/>
        <dbReference type="ChEBI" id="CHEBI:15377"/>
        <dbReference type="ChEBI" id="CHEBI:15378"/>
        <dbReference type="ChEBI" id="CHEBI:30616"/>
        <dbReference type="ChEBI" id="CHEBI:43474"/>
        <dbReference type="ChEBI" id="CHEBI:456216"/>
    </reaction>
</comment>
<dbReference type="InterPro" id="IPR014001">
    <property type="entry name" value="Helicase_ATP-bd"/>
</dbReference>
<feature type="coiled-coil region" evidence="12">
    <location>
        <begin position="391"/>
        <end position="430"/>
    </location>
</feature>
<dbReference type="PROSITE" id="PS51194">
    <property type="entry name" value="HELICASE_CTER"/>
    <property type="match status" value="1"/>
</dbReference>
<dbReference type="STRING" id="3871.A0A1J7H0M4"/>
<feature type="region of interest" description="Disordered" evidence="13">
    <location>
        <begin position="36"/>
        <end position="67"/>
    </location>
</feature>
<dbReference type="InterPro" id="IPR050520">
    <property type="entry name" value="INO80/SWR1_helicase"/>
</dbReference>
<name>A0A1J7H0M4_LUPAN</name>
<dbReference type="Gene3D" id="3.40.50.300">
    <property type="entry name" value="P-loop containing nucleotide triphosphate hydrolases"/>
    <property type="match status" value="2"/>
</dbReference>
<dbReference type="EMBL" id="CM007368">
    <property type="protein sequence ID" value="OIW06408.1"/>
    <property type="molecule type" value="Genomic_DNA"/>
</dbReference>
<evidence type="ECO:0000256" key="12">
    <source>
        <dbReference type="SAM" id="Coils"/>
    </source>
</evidence>
<dbReference type="InterPro" id="IPR049730">
    <property type="entry name" value="SNF2/RAD54-like_C"/>
</dbReference>
<dbReference type="InterPro" id="IPR000330">
    <property type="entry name" value="SNF2_N"/>
</dbReference>
<dbReference type="InterPro" id="IPR020838">
    <property type="entry name" value="DBINO"/>
</dbReference>